<dbReference type="Pfam" id="PF00535">
    <property type="entry name" value="Glycos_transf_2"/>
    <property type="match status" value="1"/>
</dbReference>
<accession>E0NPZ1</accession>
<keyword evidence="5" id="KW-1185">Reference proteome</keyword>
<evidence type="ECO:0000256" key="1">
    <source>
        <dbReference type="ARBA" id="ARBA00022676"/>
    </source>
</evidence>
<dbReference type="InterPro" id="IPR029044">
    <property type="entry name" value="Nucleotide-diphossugar_trans"/>
</dbReference>
<dbReference type="EC" id="2.4.-.-" evidence="4"/>
<dbReference type="HOGENOM" id="CLU_025996_25_4_10"/>
<dbReference type="Gene3D" id="3.90.550.10">
    <property type="entry name" value="Spore Coat Polysaccharide Biosynthesis Protein SpsA, Chain A"/>
    <property type="match status" value="1"/>
</dbReference>
<name>E0NPZ1_9BACT</name>
<evidence type="ECO:0000313" key="4">
    <source>
        <dbReference type="EMBL" id="EFM02867.1"/>
    </source>
</evidence>
<sequence>MFQRLCNNSKKEVTFAKEKHMKLSIIIPVYRVEHVLDRCIESVRQQSFVDWEMILVDDGSPDKCPQMCDEWAKNDKRIKVIHQLNGGLSEARNTGLTHAQGEFIAFIDSDDTLAPDTLSEALQALKRHTEYNIVEFPVVVGYGSSRQQYLSLGNHGYTDLHAYWIEQQGYLHAYAWNKVYRRCLFHEIRFPRSKVFEDIITTARLLQASANILTISSGLYYYWKNNEGITASARCEDLRQLLEWHLLIRQEYISPQKASPEARMRYYLHLVNIQIDIFRMGDTRLLLPKEKIPLRTILSCNLPLTALLKALILKASGMKSLCRIHQFISKYRK</sequence>
<keyword evidence="2 4" id="KW-0808">Transferase</keyword>
<dbReference type="GO" id="GO:0016758">
    <property type="term" value="F:hexosyltransferase activity"/>
    <property type="evidence" value="ECO:0007669"/>
    <property type="project" value="UniProtKB-ARBA"/>
</dbReference>
<proteinExistence type="predicted"/>
<reference evidence="4" key="1">
    <citation type="submission" date="2010-07" db="EMBL/GenBank/DDBJ databases">
        <authorList>
            <person name="Muzny D."/>
            <person name="Qin X."/>
            <person name="Deng J."/>
            <person name="Jiang H."/>
            <person name="Liu Y."/>
            <person name="Qu J."/>
            <person name="Song X.-Z."/>
            <person name="Zhang L."/>
            <person name="Thornton R."/>
            <person name="Coyle M."/>
            <person name="Francisco L."/>
            <person name="Jackson L."/>
            <person name="Javaid M."/>
            <person name="Korchina V."/>
            <person name="Kovar C."/>
            <person name="Mata R."/>
            <person name="Mathew T."/>
            <person name="Ngo R."/>
            <person name="Nguyen L."/>
            <person name="Nguyen N."/>
            <person name="Okwuonu G."/>
            <person name="Ongeri F."/>
            <person name="Pham C."/>
            <person name="Simmons D."/>
            <person name="Wilczek-Boney K."/>
            <person name="Hale W."/>
            <person name="Jakkamsetti A."/>
            <person name="Pham P."/>
            <person name="Ruth R."/>
            <person name="San Lucas F."/>
            <person name="Warren J."/>
            <person name="Zhang J."/>
            <person name="Zhao Z."/>
            <person name="Zhou C."/>
            <person name="Zhu D."/>
            <person name="Lee S."/>
            <person name="Bess C."/>
            <person name="Blankenburg K."/>
            <person name="Forbes L."/>
            <person name="Fu Q."/>
            <person name="Gubbala S."/>
            <person name="Hirani K."/>
            <person name="Jayaseelan J.C."/>
            <person name="Lara F."/>
            <person name="Munidasa M."/>
            <person name="Palculict T."/>
            <person name="Patil S."/>
            <person name="Pu L.-L."/>
            <person name="Saada N."/>
            <person name="Tang L."/>
            <person name="Weissenberger G."/>
            <person name="Zhu Y."/>
            <person name="Hemphill L."/>
            <person name="Shang Y."/>
            <person name="Youmans B."/>
            <person name="Ayvaz T."/>
            <person name="Ross M."/>
            <person name="Santibanez J."/>
            <person name="Aqrawi P."/>
            <person name="Gross S."/>
            <person name="Joshi V."/>
            <person name="Fowler G."/>
            <person name="Nazareth L."/>
            <person name="Reid J."/>
            <person name="Worley K."/>
            <person name="Petrosino J."/>
            <person name="Highlander S."/>
            <person name="Gibbs R."/>
        </authorList>
    </citation>
    <scope>NUCLEOTIDE SEQUENCE [LARGE SCALE GENOMIC DNA]</scope>
    <source>
        <strain evidence="4">DSM 16973</strain>
    </source>
</reference>
<dbReference type="CDD" id="cd00761">
    <property type="entry name" value="Glyco_tranf_GTA_type"/>
    <property type="match status" value="1"/>
</dbReference>
<dbReference type="EMBL" id="AEEI01000008">
    <property type="protein sequence ID" value="EFM02867.1"/>
    <property type="molecule type" value="Genomic_DNA"/>
</dbReference>
<dbReference type="STRING" id="862515.HMPREF0658_0242"/>
<protein>
    <submittedName>
        <fullName evidence="4">Glycosyltransferase, group 2 family protein</fullName>
        <ecNumber evidence="4">2.4.-.-</ecNumber>
    </submittedName>
</protein>
<evidence type="ECO:0000259" key="3">
    <source>
        <dbReference type="Pfam" id="PF00535"/>
    </source>
</evidence>
<evidence type="ECO:0000256" key="2">
    <source>
        <dbReference type="ARBA" id="ARBA00022679"/>
    </source>
</evidence>
<dbReference type="PANTHER" id="PTHR22916">
    <property type="entry name" value="GLYCOSYLTRANSFERASE"/>
    <property type="match status" value="1"/>
</dbReference>
<evidence type="ECO:0000313" key="5">
    <source>
        <dbReference type="Proteomes" id="UP000004394"/>
    </source>
</evidence>
<organism evidence="4 5">
    <name type="scientific">Hoylesella marshii DSM 16973 = JCM 13450</name>
    <dbReference type="NCBI Taxonomy" id="862515"/>
    <lineage>
        <taxon>Bacteria</taxon>
        <taxon>Pseudomonadati</taxon>
        <taxon>Bacteroidota</taxon>
        <taxon>Bacteroidia</taxon>
        <taxon>Bacteroidales</taxon>
        <taxon>Prevotellaceae</taxon>
        <taxon>Hoylesella</taxon>
    </lineage>
</organism>
<dbReference type="AlphaFoldDB" id="E0NPZ1"/>
<comment type="caution">
    <text evidence="4">The sequence shown here is derived from an EMBL/GenBank/DDBJ whole genome shotgun (WGS) entry which is preliminary data.</text>
</comment>
<dbReference type="SUPFAM" id="SSF53448">
    <property type="entry name" value="Nucleotide-diphospho-sugar transferases"/>
    <property type="match status" value="1"/>
</dbReference>
<gene>
    <name evidence="4" type="ORF">HMPREF0658_0242</name>
</gene>
<dbReference type="Proteomes" id="UP000004394">
    <property type="component" value="Unassembled WGS sequence"/>
</dbReference>
<dbReference type="InterPro" id="IPR001173">
    <property type="entry name" value="Glyco_trans_2-like"/>
</dbReference>
<dbReference type="PANTHER" id="PTHR22916:SF51">
    <property type="entry name" value="GLYCOSYLTRANSFERASE EPSH-RELATED"/>
    <property type="match status" value="1"/>
</dbReference>
<dbReference type="eggNOG" id="COG0463">
    <property type="taxonomic scope" value="Bacteria"/>
</dbReference>
<feature type="domain" description="Glycosyltransferase 2-like" evidence="3">
    <location>
        <begin position="24"/>
        <end position="182"/>
    </location>
</feature>
<dbReference type="BioCyc" id="PMAR862515-HMP:GMOO-252-MONOMER"/>
<keyword evidence="1 4" id="KW-0328">Glycosyltransferase</keyword>